<dbReference type="InterPro" id="IPR011990">
    <property type="entry name" value="TPR-like_helical_dom_sf"/>
</dbReference>
<evidence type="ECO:0000256" key="1">
    <source>
        <dbReference type="ARBA" id="ARBA00006298"/>
    </source>
</evidence>
<dbReference type="PANTHER" id="PTHR22767:SF3">
    <property type="entry name" value="N-ALPHA-ACETYLTRANSFERASE 25, NATB AUXILIARY SUBUNIT"/>
    <property type="match status" value="1"/>
</dbReference>
<evidence type="ECO:0000256" key="3">
    <source>
        <dbReference type="ARBA" id="ARBA00029872"/>
    </source>
</evidence>
<evidence type="ECO:0000313" key="6">
    <source>
        <dbReference type="Proteomes" id="UP001487740"/>
    </source>
</evidence>
<dbReference type="EMBL" id="JARAKH010000043">
    <property type="protein sequence ID" value="KAK8379299.1"/>
    <property type="molecule type" value="Genomic_DNA"/>
</dbReference>
<comment type="similarity">
    <text evidence="1">Belongs to the MDM20/NAA25 family.</text>
</comment>
<dbReference type="SUPFAM" id="SSF48452">
    <property type="entry name" value="TPR-like"/>
    <property type="match status" value="1"/>
</dbReference>
<keyword evidence="2" id="KW-0802">TPR repeat</keyword>
<sequence length="494" mass="55451">MAGRTHAEDCVIERRLRPIYEWLDSGVNKKAVQEADKVLRKQPNLHCARVLKGLALLRMGKEEECLALVGQVVKEGPTDETTLQALTICYREMHQPEQICRVYEVAVKGEPGNEELLSHLFMSYVRVGDYKNQQQTAMKLYKLRPKNPYYFWAVMSHVMQAHKSVDPKGKEVSLLLAERMVNNFVKNSKIEAEAEVMTYLHILETQGKYEEALAVLDGPLASKVVHQPENFLSLHRGKYHMCLGQWAAAAAVYRDLIHREPDNWQHYVEYIRSVIHLTTTTTTTTTTAAEDPLVEASQFLSGVRQRAVEENSKDRGPLLGLLQLARALREAGKEDKIPQMCGDPADLLLTYIEVYGDKMCCFGDIVNFLPLIDEERVSGLLERVRNLYRVTSAGVPVDVEAVYRDLCWHQLRRALGQQEGLTAGQHQSFANSLVNLYTNTQNLAANMADTDIRPEDAYLILAAHSYIKAIQLTSPPSTSPPPPANPGEGGAGWG</sequence>
<comment type="caution">
    <text evidence="5">The sequence shown here is derived from an EMBL/GenBank/DDBJ whole genome shotgun (WGS) entry which is preliminary data.</text>
</comment>
<reference evidence="5 6" key="1">
    <citation type="submission" date="2023-03" db="EMBL/GenBank/DDBJ databases">
        <title>High-quality genome of Scylla paramamosain provides insights in environmental adaptation.</title>
        <authorList>
            <person name="Zhang L."/>
        </authorList>
    </citation>
    <scope>NUCLEOTIDE SEQUENCE [LARGE SCALE GENOMIC DNA]</scope>
    <source>
        <strain evidence="5">LZ_2023a</strain>
        <tissue evidence="5">Muscle</tissue>
    </source>
</reference>
<accession>A0AAW0SWK4</accession>
<proteinExistence type="inferred from homology"/>
<feature type="region of interest" description="Disordered" evidence="4">
    <location>
        <begin position="472"/>
        <end position="494"/>
    </location>
</feature>
<dbReference type="PANTHER" id="PTHR22767">
    <property type="entry name" value="N-TERMINAL ACETYLTRANSFERASE-RELATED"/>
    <property type="match status" value="1"/>
</dbReference>
<dbReference type="GO" id="GO:0031416">
    <property type="term" value="C:NatB complex"/>
    <property type="evidence" value="ECO:0007669"/>
    <property type="project" value="TreeGrafter"/>
</dbReference>
<organism evidence="5 6">
    <name type="scientific">Scylla paramamosain</name>
    <name type="common">Mud crab</name>
    <dbReference type="NCBI Taxonomy" id="85552"/>
    <lineage>
        <taxon>Eukaryota</taxon>
        <taxon>Metazoa</taxon>
        <taxon>Ecdysozoa</taxon>
        <taxon>Arthropoda</taxon>
        <taxon>Crustacea</taxon>
        <taxon>Multicrustacea</taxon>
        <taxon>Malacostraca</taxon>
        <taxon>Eumalacostraca</taxon>
        <taxon>Eucarida</taxon>
        <taxon>Decapoda</taxon>
        <taxon>Pleocyemata</taxon>
        <taxon>Brachyura</taxon>
        <taxon>Eubrachyura</taxon>
        <taxon>Portunoidea</taxon>
        <taxon>Portunidae</taxon>
        <taxon>Portuninae</taxon>
        <taxon>Scylla</taxon>
    </lineage>
</organism>
<dbReference type="Proteomes" id="UP001487740">
    <property type="component" value="Unassembled WGS sequence"/>
</dbReference>
<dbReference type="InterPro" id="IPR019183">
    <property type="entry name" value="NAA25_NatB_aux_su"/>
</dbReference>
<evidence type="ECO:0000256" key="4">
    <source>
        <dbReference type="SAM" id="MobiDB-lite"/>
    </source>
</evidence>
<dbReference type="AlphaFoldDB" id="A0AAW0SWK4"/>
<dbReference type="Pfam" id="PF09797">
    <property type="entry name" value="NatB_MDM20"/>
    <property type="match status" value="1"/>
</dbReference>
<evidence type="ECO:0000313" key="5">
    <source>
        <dbReference type="EMBL" id="KAK8379299.1"/>
    </source>
</evidence>
<evidence type="ECO:0000256" key="2">
    <source>
        <dbReference type="ARBA" id="ARBA00022803"/>
    </source>
</evidence>
<keyword evidence="6" id="KW-1185">Reference proteome</keyword>
<gene>
    <name evidence="5" type="ORF">O3P69_019285</name>
</gene>
<name>A0AAW0SWK4_SCYPA</name>
<protein>
    <recommendedName>
        <fullName evidence="3">N-terminal acetyltransferase B complex subunit MDM20 homolog</fullName>
    </recommendedName>
</protein>
<dbReference type="Gene3D" id="1.25.40.1040">
    <property type="match status" value="1"/>
</dbReference>